<keyword evidence="4" id="KW-0032">Aminotransferase</keyword>
<evidence type="ECO:0000313" key="4">
    <source>
        <dbReference type="EMBL" id="MFK9094787.1"/>
    </source>
</evidence>
<evidence type="ECO:0000256" key="1">
    <source>
        <dbReference type="ARBA" id="ARBA00022898"/>
    </source>
</evidence>
<dbReference type="EMBL" id="JBJHQH010000027">
    <property type="protein sequence ID" value="MFK9094787.1"/>
    <property type="molecule type" value="Genomic_DNA"/>
</dbReference>
<proteinExistence type="inferred from homology"/>
<dbReference type="Pfam" id="PF01041">
    <property type="entry name" value="DegT_DnrJ_EryC1"/>
    <property type="match status" value="1"/>
</dbReference>
<keyword evidence="4" id="KW-0808">Transferase</keyword>
<dbReference type="InterPro" id="IPR000653">
    <property type="entry name" value="DegT/StrS_aminotransferase"/>
</dbReference>
<keyword evidence="5" id="KW-1185">Reference proteome</keyword>
<dbReference type="RefSeq" id="WP_406583243.1">
    <property type="nucleotide sequence ID" value="NZ_JBJHQH010000027.1"/>
</dbReference>
<sequence length="371" mass="41762">MTKIPFLRPNLVKKEELLPYLSEIETSRMYSNFGPLNARFEERVLNEYFDTKGAVTTVNNATIGLILALSQVKRSKGKYVLMPSFTFAATPLAAMWCGLEPFFIDINQDDWCMNEKLVGEWLEKLDDQVAAVMPYAAFGTNMNLDFYRKIHESGIPVVIDAAASFGAKEGPDYFGKGFPGCIVYSFHATKSFGVGEGGLVYSANHEIIAAIRQAENFGFSKTRETNLFGINGKISEYTAAIALATLDTFDKKIKTRQQIHTWYVEELSQKNYIDKGWTLQKTCGEIPYQFMPVCCPQGERNDDFIRLLANQNIAARTYFAPSCHHQQLFIGYPHTPLPVTDEISSRIVSLPLWEEMTNQDVCLVVDGMIPS</sequence>
<evidence type="ECO:0000256" key="2">
    <source>
        <dbReference type="ARBA" id="ARBA00037999"/>
    </source>
</evidence>
<evidence type="ECO:0000256" key="3">
    <source>
        <dbReference type="RuleBase" id="RU004508"/>
    </source>
</evidence>
<accession>A0ABW8RMM5</accession>
<dbReference type="PANTHER" id="PTHR30244">
    <property type="entry name" value="TRANSAMINASE"/>
    <property type="match status" value="1"/>
</dbReference>
<organism evidence="4 5">
    <name type="scientific">Bacillus salipaludis</name>
    <dbReference type="NCBI Taxonomy" id="2547811"/>
    <lineage>
        <taxon>Bacteria</taxon>
        <taxon>Bacillati</taxon>
        <taxon>Bacillota</taxon>
        <taxon>Bacilli</taxon>
        <taxon>Bacillales</taxon>
        <taxon>Bacillaceae</taxon>
        <taxon>Bacillus</taxon>
    </lineage>
</organism>
<dbReference type="Proteomes" id="UP001623041">
    <property type="component" value="Unassembled WGS sequence"/>
</dbReference>
<keyword evidence="1 3" id="KW-0663">Pyridoxal phosphate</keyword>
<protein>
    <submittedName>
        <fullName evidence="4">DegT/DnrJ/EryC1/StrS family aminotransferase</fullName>
    </submittedName>
</protein>
<dbReference type="PANTHER" id="PTHR30244:SF9">
    <property type="entry name" value="PROTEIN RV3402C"/>
    <property type="match status" value="1"/>
</dbReference>
<dbReference type="Gene3D" id="3.40.640.10">
    <property type="entry name" value="Type I PLP-dependent aspartate aminotransferase-like (Major domain)"/>
    <property type="match status" value="1"/>
</dbReference>
<dbReference type="SUPFAM" id="SSF53383">
    <property type="entry name" value="PLP-dependent transferases"/>
    <property type="match status" value="1"/>
</dbReference>
<dbReference type="GO" id="GO:0008483">
    <property type="term" value="F:transaminase activity"/>
    <property type="evidence" value="ECO:0007669"/>
    <property type="project" value="UniProtKB-KW"/>
</dbReference>
<reference evidence="4 5" key="1">
    <citation type="submission" date="2024-11" db="EMBL/GenBank/DDBJ databases">
        <authorList>
            <person name="Lucas J.A."/>
        </authorList>
    </citation>
    <scope>NUCLEOTIDE SEQUENCE [LARGE SCALE GENOMIC DNA]</scope>
    <source>
        <strain evidence="4 5">Z 5.4</strain>
    </source>
</reference>
<dbReference type="InterPro" id="IPR015421">
    <property type="entry name" value="PyrdxlP-dep_Trfase_major"/>
</dbReference>
<name>A0ABW8RMM5_9BACI</name>
<evidence type="ECO:0000313" key="5">
    <source>
        <dbReference type="Proteomes" id="UP001623041"/>
    </source>
</evidence>
<dbReference type="InterPro" id="IPR015424">
    <property type="entry name" value="PyrdxlP-dep_Trfase"/>
</dbReference>
<comment type="caution">
    <text evidence="4">The sequence shown here is derived from an EMBL/GenBank/DDBJ whole genome shotgun (WGS) entry which is preliminary data.</text>
</comment>
<comment type="similarity">
    <text evidence="2 3">Belongs to the DegT/DnrJ/EryC1 family.</text>
</comment>
<dbReference type="PIRSF" id="PIRSF000390">
    <property type="entry name" value="PLP_StrS"/>
    <property type="match status" value="1"/>
</dbReference>
<gene>
    <name evidence="4" type="ORF">ACJEBI_25345</name>
</gene>